<name>A0A2V3WCA5_9BACI</name>
<dbReference type="Gene3D" id="1.10.260.40">
    <property type="entry name" value="lambda repressor-like DNA-binding domains"/>
    <property type="match status" value="1"/>
</dbReference>
<evidence type="ECO:0000259" key="4">
    <source>
        <dbReference type="PROSITE" id="PS50932"/>
    </source>
</evidence>
<dbReference type="SMART" id="SM00354">
    <property type="entry name" value="HTH_LACI"/>
    <property type="match status" value="1"/>
</dbReference>
<accession>A0A2V3WCA5</accession>
<keyword evidence="6" id="KW-1185">Reference proteome</keyword>
<sequence length="343" mass="38144">MAVTIKDVAKKANVAPSTVSRVIADSPRISTDTKKRVRKAMKELGYHPNVNARNLAVRSSKAIGVIMPSSAETALQNPFFPEVLRGVGTVAHETEYSLYVSTGGNDQQLYEEVKRMVYGHRVDGIILLYSRMNDAIMDFLVEEKFPFVVVGKPYENESSITYVDNDNVSASKDVTNHLIDFGHTAIAFIGGTTDLVVTKDRELGYEQALKDAGIPYNEDYIIHDEFSRSSGKKAVEQLLTLNHPPTAMVLTDDMMSLGVINMLEEFGLECPDDISITSFNNLYLSEITRPPLTTVDIQIYKLGIQGAKCLIEQLQSKDEPAKRVIVPYAIKHRSSTKRLHSND</sequence>
<dbReference type="CDD" id="cd06294">
    <property type="entry name" value="PBP1_MalR-like"/>
    <property type="match status" value="1"/>
</dbReference>
<keyword evidence="3" id="KW-0804">Transcription</keyword>
<dbReference type="InterPro" id="IPR046335">
    <property type="entry name" value="LacI/GalR-like_sensor"/>
</dbReference>
<organism evidence="5 6">
    <name type="scientific">Streptohalobacillus salinus</name>
    <dbReference type="NCBI Taxonomy" id="621096"/>
    <lineage>
        <taxon>Bacteria</taxon>
        <taxon>Bacillati</taxon>
        <taxon>Bacillota</taxon>
        <taxon>Bacilli</taxon>
        <taxon>Bacillales</taxon>
        <taxon>Bacillaceae</taxon>
        <taxon>Streptohalobacillus</taxon>
    </lineage>
</organism>
<comment type="caution">
    <text evidence="5">The sequence shown here is derived from an EMBL/GenBank/DDBJ whole genome shotgun (WGS) entry which is preliminary data.</text>
</comment>
<feature type="domain" description="HTH lacI-type" evidence="4">
    <location>
        <begin position="3"/>
        <end position="57"/>
    </location>
</feature>
<dbReference type="InterPro" id="IPR010982">
    <property type="entry name" value="Lambda_DNA-bd_dom_sf"/>
</dbReference>
<reference evidence="5 6" key="1">
    <citation type="submission" date="2018-05" db="EMBL/GenBank/DDBJ databases">
        <title>Genomic Encyclopedia of Type Strains, Phase IV (KMG-IV): sequencing the most valuable type-strain genomes for metagenomic binning, comparative biology and taxonomic classification.</title>
        <authorList>
            <person name="Goeker M."/>
        </authorList>
    </citation>
    <scope>NUCLEOTIDE SEQUENCE [LARGE SCALE GENOMIC DNA]</scope>
    <source>
        <strain evidence="5 6">DSM 22440</strain>
    </source>
</reference>
<dbReference type="PANTHER" id="PTHR30146:SF109">
    <property type="entry name" value="HTH-TYPE TRANSCRIPTIONAL REGULATOR GALS"/>
    <property type="match status" value="1"/>
</dbReference>
<keyword evidence="2" id="KW-0238">DNA-binding</keyword>
<dbReference type="Gene3D" id="3.40.50.2300">
    <property type="match status" value="2"/>
</dbReference>
<dbReference type="SUPFAM" id="SSF53822">
    <property type="entry name" value="Periplasmic binding protein-like I"/>
    <property type="match status" value="1"/>
</dbReference>
<evidence type="ECO:0000313" key="6">
    <source>
        <dbReference type="Proteomes" id="UP000247922"/>
    </source>
</evidence>
<dbReference type="GO" id="GO:0003700">
    <property type="term" value="F:DNA-binding transcription factor activity"/>
    <property type="evidence" value="ECO:0007669"/>
    <property type="project" value="TreeGrafter"/>
</dbReference>
<evidence type="ECO:0000256" key="2">
    <source>
        <dbReference type="ARBA" id="ARBA00023125"/>
    </source>
</evidence>
<proteinExistence type="predicted"/>
<gene>
    <name evidence="5" type="ORF">DES38_103218</name>
</gene>
<protein>
    <submittedName>
        <fullName evidence="5">LacI family transcriptional regulator</fullName>
    </submittedName>
</protein>
<dbReference type="RefSeq" id="WP_110250824.1">
    <property type="nucleotide sequence ID" value="NZ_QJJR01000003.1"/>
</dbReference>
<evidence type="ECO:0000313" key="5">
    <source>
        <dbReference type="EMBL" id="PXW92199.1"/>
    </source>
</evidence>
<evidence type="ECO:0000256" key="3">
    <source>
        <dbReference type="ARBA" id="ARBA00023163"/>
    </source>
</evidence>
<dbReference type="Proteomes" id="UP000247922">
    <property type="component" value="Unassembled WGS sequence"/>
</dbReference>
<dbReference type="SUPFAM" id="SSF47413">
    <property type="entry name" value="lambda repressor-like DNA-binding domains"/>
    <property type="match status" value="1"/>
</dbReference>
<dbReference type="PANTHER" id="PTHR30146">
    <property type="entry name" value="LACI-RELATED TRANSCRIPTIONAL REPRESSOR"/>
    <property type="match status" value="1"/>
</dbReference>
<dbReference type="PROSITE" id="PS50932">
    <property type="entry name" value="HTH_LACI_2"/>
    <property type="match status" value="1"/>
</dbReference>
<dbReference type="EMBL" id="QJJR01000003">
    <property type="protein sequence ID" value="PXW92199.1"/>
    <property type="molecule type" value="Genomic_DNA"/>
</dbReference>
<dbReference type="Pfam" id="PF00356">
    <property type="entry name" value="LacI"/>
    <property type="match status" value="1"/>
</dbReference>
<keyword evidence="1" id="KW-0805">Transcription regulation</keyword>
<dbReference type="InterPro" id="IPR000843">
    <property type="entry name" value="HTH_LacI"/>
</dbReference>
<dbReference type="Pfam" id="PF13377">
    <property type="entry name" value="Peripla_BP_3"/>
    <property type="match status" value="1"/>
</dbReference>
<dbReference type="GO" id="GO:0000976">
    <property type="term" value="F:transcription cis-regulatory region binding"/>
    <property type="evidence" value="ECO:0007669"/>
    <property type="project" value="TreeGrafter"/>
</dbReference>
<dbReference type="InterPro" id="IPR028082">
    <property type="entry name" value="Peripla_BP_I"/>
</dbReference>
<dbReference type="CDD" id="cd01392">
    <property type="entry name" value="HTH_LacI"/>
    <property type="match status" value="1"/>
</dbReference>
<dbReference type="AlphaFoldDB" id="A0A2V3WCA5"/>
<evidence type="ECO:0000256" key="1">
    <source>
        <dbReference type="ARBA" id="ARBA00023015"/>
    </source>
</evidence>
<dbReference type="OrthoDB" id="9788209at2"/>